<dbReference type="Proteomes" id="UP000076577">
    <property type="component" value="Unassembled WGS sequence"/>
</dbReference>
<evidence type="ECO:0000313" key="2">
    <source>
        <dbReference type="EMBL" id="KZL04566.1"/>
    </source>
</evidence>
<reference evidence="2 3" key="1">
    <citation type="journal article" date="2016" name="Front. Microbiol.">
        <title>Comparative Genomic Analysis Reveals a Diverse Repertoire of Genes Involved in Prokaryote-Eukaryote Interactions within the Pseudovibrio Genus.</title>
        <authorList>
            <person name="Romano S."/>
            <person name="Fernandez-Guerra A."/>
            <person name="Reen F.J."/>
            <person name="Glockner F.O."/>
            <person name="Crowley S.P."/>
            <person name="O'Sullivan O."/>
            <person name="Cotter P.D."/>
            <person name="Adams C."/>
            <person name="Dobson A.D."/>
            <person name="O'Gara F."/>
        </authorList>
    </citation>
    <scope>NUCLEOTIDE SEQUENCE [LARGE SCALE GENOMIC DNA]</scope>
    <source>
        <strain evidence="2 3">Ad2</strain>
    </source>
</reference>
<dbReference type="OrthoDB" id="9926671at2"/>
<dbReference type="PATRIC" id="fig|989403.3.peg.5089"/>
<protein>
    <submittedName>
        <fullName evidence="2">Uncharacterized protein</fullName>
    </submittedName>
</protein>
<proteinExistence type="predicted"/>
<comment type="caution">
    <text evidence="2">The sequence shown here is derived from an EMBL/GenBank/DDBJ whole genome shotgun (WGS) entry which is preliminary data.</text>
</comment>
<sequence length="93" mass="10547">MHNAKVIQFPATEQRPAQTTAKTVKEVGEHALARTGEAHNDICIFRSDLRLALNEQPNDRRTVNARINALRETFKEADLALTKLLQQLRTEPD</sequence>
<gene>
    <name evidence="2" type="ORF">PsAD2_04649</name>
</gene>
<dbReference type="STRING" id="989403.SAMN05421798_10459"/>
<dbReference type="EMBL" id="LMCB01000161">
    <property type="protein sequence ID" value="KZL04566.1"/>
    <property type="molecule type" value="Genomic_DNA"/>
</dbReference>
<feature type="region of interest" description="Disordered" evidence="1">
    <location>
        <begin position="1"/>
        <end position="20"/>
    </location>
</feature>
<dbReference type="RefSeq" id="WP_068011191.1">
    <property type="nucleotide sequence ID" value="NZ_FOFM01000004.1"/>
</dbReference>
<evidence type="ECO:0000313" key="3">
    <source>
        <dbReference type="Proteomes" id="UP000076577"/>
    </source>
</evidence>
<organism evidence="2 3">
    <name type="scientific">Pseudovibrio axinellae</name>
    <dbReference type="NCBI Taxonomy" id="989403"/>
    <lineage>
        <taxon>Bacteria</taxon>
        <taxon>Pseudomonadati</taxon>
        <taxon>Pseudomonadota</taxon>
        <taxon>Alphaproteobacteria</taxon>
        <taxon>Hyphomicrobiales</taxon>
        <taxon>Stappiaceae</taxon>
        <taxon>Pseudovibrio</taxon>
    </lineage>
</organism>
<evidence type="ECO:0000256" key="1">
    <source>
        <dbReference type="SAM" id="MobiDB-lite"/>
    </source>
</evidence>
<keyword evidence="3" id="KW-1185">Reference proteome</keyword>
<accession>A0A165SWC8</accession>
<dbReference type="AlphaFoldDB" id="A0A165SWC8"/>
<name>A0A165SWC8_9HYPH</name>